<dbReference type="GO" id="GO:0042601">
    <property type="term" value="C:endospore-forming forespore"/>
    <property type="evidence" value="ECO:0007669"/>
    <property type="project" value="TreeGrafter"/>
</dbReference>
<reference evidence="2 3" key="1">
    <citation type="journal article" date="2015" name="Infect. Genet. Evol.">
        <title>Genomic sequences of six botulinum neurotoxin-producing strains representing three clostridial species illustrate the mobility and diversity of botulinum neurotoxin genes.</title>
        <authorList>
            <person name="Smith T.J."/>
            <person name="Hill K.K."/>
            <person name="Xie G."/>
            <person name="Foley B.T."/>
            <person name="Williamson C.H."/>
            <person name="Foster J.T."/>
            <person name="Johnson S.L."/>
            <person name="Chertkov O."/>
            <person name="Teshima H."/>
            <person name="Gibbons H.S."/>
            <person name="Johnsky L.A."/>
            <person name="Karavis M.A."/>
            <person name="Smith L.A."/>
        </authorList>
    </citation>
    <scope>NUCLEOTIDE SEQUENCE [LARGE SCALE GENOMIC DNA]</scope>
    <source>
        <strain evidence="2 3">Sullivan</strain>
    </source>
</reference>
<accession>A0A0A7FV35</accession>
<sequence>MVIDSRKFDVIDIFSEQSMKDNVLVHYGLENAKVNIVKFKNTDKQRAVYKVCYKGNCYCLKKVYFDEANLLFVYSALEWLWQNGIRTPKLLNSLDGNKYVKFNDMYFILTIWINGVKCDFDNVNHVLTSSRQIAGIHSCSKNFFPIKGSENRKGFDDYYISISKHHEQLIENYNLANKIKDSFSNEFLKHYEDNLKLSKYSLMISSNIDCNELSKSLCHGDYVNKNIIFDFEKNIWVIDLDKCKLDYSARDLSYLLRRLLRRDSTLFNVELTLLILREYNEIHPLSQSDIRYILSYIAFPQRFWKVSRDYYKNMRKCNKYSFLTLLKKSNETVYFHLKFMKKIIPRIESEYGFKLY</sequence>
<dbReference type="Pfam" id="PF01636">
    <property type="entry name" value="APH"/>
    <property type="match status" value="1"/>
</dbReference>
<dbReference type="PANTHER" id="PTHR39179">
    <property type="entry name" value="SPORE COAT PROTEIN I"/>
    <property type="match status" value="1"/>
</dbReference>
<dbReference type="InterPro" id="IPR011009">
    <property type="entry name" value="Kinase-like_dom_sf"/>
</dbReference>
<dbReference type="HOGENOM" id="CLU_042636_2_0_9"/>
<protein>
    <submittedName>
        <fullName evidence="2">Spore coat, CotS family protein</fullName>
    </submittedName>
</protein>
<dbReference type="InterPro" id="IPR002575">
    <property type="entry name" value="Aminoglycoside_PTrfase"/>
</dbReference>
<dbReference type="PANTHER" id="PTHR39179:SF1">
    <property type="entry name" value="SPORE COAT PROTEIN I"/>
    <property type="match status" value="1"/>
</dbReference>
<dbReference type="eggNOG" id="COG2334">
    <property type="taxonomic scope" value="Bacteria"/>
</dbReference>
<feature type="domain" description="Aminoglycoside phosphotransferase" evidence="1">
    <location>
        <begin position="58"/>
        <end position="263"/>
    </location>
</feature>
<dbReference type="InterPro" id="IPR047175">
    <property type="entry name" value="CotS-like"/>
</dbReference>
<dbReference type="Gene3D" id="3.30.200.20">
    <property type="entry name" value="Phosphorylase Kinase, domain 1"/>
    <property type="match status" value="1"/>
</dbReference>
<dbReference type="STRING" id="1561.NPD11_2952"/>
<dbReference type="Gene3D" id="3.90.1200.10">
    <property type="match status" value="1"/>
</dbReference>
<evidence type="ECO:0000313" key="3">
    <source>
        <dbReference type="Proteomes" id="UP000030635"/>
    </source>
</evidence>
<proteinExistence type="predicted"/>
<dbReference type="SUPFAM" id="SSF56112">
    <property type="entry name" value="Protein kinase-like (PK-like)"/>
    <property type="match status" value="1"/>
</dbReference>
<name>A0A0A7FV35_9CLOT</name>
<dbReference type="NCBIfam" id="TIGR02906">
    <property type="entry name" value="spore_CotS"/>
    <property type="match status" value="1"/>
</dbReference>
<dbReference type="EMBL" id="CP006905">
    <property type="protein sequence ID" value="AIY83477.1"/>
    <property type="molecule type" value="Genomic_DNA"/>
</dbReference>
<evidence type="ECO:0000259" key="1">
    <source>
        <dbReference type="Pfam" id="PF01636"/>
    </source>
</evidence>
<dbReference type="InterPro" id="IPR014255">
    <property type="entry name" value="Spore_coat_CotS"/>
</dbReference>
<dbReference type="KEGG" id="cbv:U729_28"/>
<dbReference type="AlphaFoldDB" id="A0A0A7FV35"/>
<keyword evidence="3" id="KW-1185">Reference proteome</keyword>
<organism evidence="2 3">
    <name type="scientific">Clostridium baratii str. Sullivan</name>
    <dbReference type="NCBI Taxonomy" id="1415775"/>
    <lineage>
        <taxon>Bacteria</taxon>
        <taxon>Bacillati</taxon>
        <taxon>Bacillota</taxon>
        <taxon>Clostridia</taxon>
        <taxon>Eubacteriales</taxon>
        <taxon>Clostridiaceae</taxon>
        <taxon>Clostridium</taxon>
    </lineage>
</organism>
<gene>
    <name evidence="2" type="ORF">U729_28</name>
</gene>
<evidence type="ECO:0000313" key="2">
    <source>
        <dbReference type="EMBL" id="AIY83477.1"/>
    </source>
</evidence>
<dbReference type="RefSeq" id="WP_039310520.1">
    <property type="nucleotide sequence ID" value="NZ_CP006905.1"/>
</dbReference>
<dbReference type="OrthoDB" id="9771902at2"/>
<dbReference type="Proteomes" id="UP000030635">
    <property type="component" value="Chromosome"/>
</dbReference>